<feature type="compositionally biased region" description="Basic and acidic residues" evidence="6">
    <location>
        <begin position="128"/>
        <end position="141"/>
    </location>
</feature>
<feature type="region of interest" description="Disordered" evidence="6">
    <location>
        <begin position="449"/>
        <end position="514"/>
    </location>
</feature>
<keyword evidence="4" id="KW-0472">Membrane</keyword>
<feature type="compositionally biased region" description="Basic and acidic residues" evidence="6">
    <location>
        <begin position="162"/>
        <end position="174"/>
    </location>
</feature>
<feature type="region of interest" description="Disordered" evidence="6">
    <location>
        <begin position="896"/>
        <end position="1039"/>
    </location>
</feature>
<dbReference type="InterPro" id="IPR028540">
    <property type="entry name" value="AKAP12"/>
</dbReference>
<feature type="compositionally biased region" description="Acidic residues" evidence="6">
    <location>
        <begin position="1779"/>
        <end position="1791"/>
    </location>
</feature>
<feature type="compositionally biased region" description="Polar residues" evidence="6">
    <location>
        <begin position="1594"/>
        <end position="1607"/>
    </location>
</feature>
<keyword evidence="2" id="KW-0597">Phosphoprotein</keyword>
<dbReference type="STRING" id="94237.ENSMMOP00000014552"/>
<feature type="compositionally biased region" description="Acidic residues" evidence="6">
    <location>
        <begin position="1570"/>
        <end position="1579"/>
    </location>
</feature>
<dbReference type="GO" id="GO:0007165">
    <property type="term" value="P:signal transduction"/>
    <property type="evidence" value="ECO:0007669"/>
    <property type="project" value="TreeGrafter"/>
</dbReference>
<dbReference type="PANTHER" id="PTHR23209">
    <property type="entry name" value="A-KINASE ANCHOR PROTEIN 12"/>
    <property type="match status" value="1"/>
</dbReference>
<dbReference type="Proteomes" id="UP000261620">
    <property type="component" value="Unplaced"/>
</dbReference>
<dbReference type="GO" id="GO:0010739">
    <property type="term" value="P:positive regulation of protein kinase A signaling"/>
    <property type="evidence" value="ECO:0007669"/>
    <property type="project" value="InterPro"/>
</dbReference>
<evidence type="ECO:0000256" key="2">
    <source>
        <dbReference type="ARBA" id="ARBA00022553"/>
    </source>
</evidence>
<evidence type="ECO:0000256" key="5">
    <source>
        <dbReference type="ARBA" id="ARBA00023288"/>
    </source>
</evidence>
<feature type="region of interest" description="Disordered" evidence="6">
    <location>
        <begin position="1476"/>
        <end position="1541"/>
    </location>
</feature>
<dbReference type="InterPro" id="IPR001573">
    <property type="entry name" value="AKAP_WSK"/>
</dbReference>
<comment type="subcellular location">
    <subcellularLocation>
        <location evidence="1">Membrane</location>
        <topology evidence="1">Lipid-anchor</topology>
    </subcellularLocation>
</comment>
<dbReference type="OMA" id="LMTCNLK"/>
<dbReference type="Ensembl" id="ENSMMOT00000014787.1">
    <property type="protein sequence ID" value="ENSMMOP00000014552.1"/>
    <property type="gene ID" value="ENSMMOG00000011133.1"/>
</dbReference>
<feature type="compositionally biased region" description="Basic and acidic residues" evidence="6">
    <location>
        <begin position="53"/>
        <end position="64"/>
    </location>
</feature>
<feature type="compositionally biased region" description="Basic and acidic residues" evidence="6">
    <location>
        <begin position="985"/>
        <end position="999"/>
    </location>
</feature>
<feature type="region of interest" description="Disordered" evidence="6">
    <location>
        <begin position="1570"/>
        <end position="1607"/>
    </location>
</feature>
<protein>
    <recommendedName>
        <fullName evidence="7">A kinase-anchoring proteins AKAP-5 and AKAP-12 calmodulin (CaM)-binding domain-containing protein</fullName>
    </recommendedName>
</protein>
<feature type="region of interest" description="Disordered" evidence="6">
    <location>
        <begin position="288"/>
        <end position="435"/>
    </location>
</feature>
<dbReference type="GO" id="GO:0090036">
    <property type="term" value="P:regulation of protein kinase C signaling"/>
    <property type="evidence" value="ECO:0007669"/>
    <property type="project" value="InterPro"/>
</dbReference>
<evidence type="ECO:0000256" key="6">
    <source>
        <dbReference type="SAM" id="MobiDB-lite"/>
    </source>
</evidence>
<keyword evidence="5" id="KW-0449">Lipoprotein</keyword>
<feature type="compositionally biased region" description="Basic and acidic residues" evidence="6">
    <location>
        <begin position="1792"/>
        <end position="1826"/>
    </location>
</feature>
<feature type="compositionally biased region" description="Polar residues" evidence="6">
    <location>
        <begin position="1720"/>
        <end position="1736"/>
    </location>
</feature>
<reference evidence="8" key="1">
    <citation type="submission" date="2025-08" db="UniProtKB">
        <authorList>
            <consortium name="Ensembl"/>
        </authorList>
    </citation>
    <scope>IDENTIFICATION</scope>
</reference>
<feature type="region of interest" description="Disordered" evidence="6">
    <location>
        <begin position="1"/>
        <end position="102"/>
    </location>
</feature>
<feature type="compositionally biased region" description="Basic and acidic residues" evidence="6">
    <location>
        <begin position="12"/>
        <end position="24"/>
    </location>
</feature>
<feature type="domain" description="A kinase-anchoring proteins AKAP-5 and AKAP-12 calmodulin (CaM)-binding" evidence="7">
    <location>
        <begin position="274"/>
        <end position="294"/>
    </location>
</feature>
<feature type="compositionally biased region" description="Polar residues" evidence="6">
    <location>
        <begin position="943"/>
        <end position="954"/>
    </location>
</feature>
<evidence type="ECO:0000259" key="7">
    <source>
        <dbReference type="PROSITE" id="PS51893"/>
    </source>
</evidence>
<keyword evidence="9" id="KW-1185">Reference proteome</keyword>
<evidence type="ECO:0000313" key="8">
    <source>
        <dbReference type="Ensembl" id="ENSMMOP00000014552.1"/>
    </source>
</evidence>
<feature type="compositionally biased region" description="Basic and acidic residues" evidence="6">
    <location>
        <begin position="259"/>
        <end position="274"/>
    </location>
</feature>
<feature type="compositionally biased region" description="Acidic residues" evidence="6">
    <location>
        <begin position="1"/>
        <end position="11"/>
    </location>
</feature>
<evidence type="ECO:0000313" key="9">
    <source>
        <dbReference type="Proteomes" id="UP000261620"/>
    </source>
</evidence>
<dbReference type="PANTHER" id="PTHR23209:SF4">
    <property type="entry name" value="A-KINASE ANCHOR PROTEIN 12"/>
    <property type="match status" value="1"/>
</dbReference>
<proteinExistence type="predicted"/>
<dbReference type="PROSITE" id="PS51893">
    <property type="entry name" value="AKAP_CAM_BD"/>
    <property type="match status" value="2"/>
</dbReference>
<feature type="compositionally biased region" description="Polar residues" evidence="6">
    <location>
        <begin position="1827"/>
        <end position="1837"/>
    </location>
</feature>
<feature type="region of interest" description="Disordered" evidence="6">
    <location>
        <begin position="117"/>
        <end position="215"/>
    </location>
</feature>
<feature type="compositionally biased region" description="Basic and acidic residues" evidence="6">
    <location>
        <begin position="1485"/>
        <end position="1508"/>
    </location>
</feature>
<feature type="compositionally biased region" description="Basic and acidic residues" evidence="6">
    <location>
        <begin position="1019"/>
        <end position="1039"/>
    </location>
</feature>
<feature type="region of interest" description="Disordered" evidence="6">
    <location>
        <begin position="1751"/>
        <end position="1837"/>
    </location>
</feature>
<accession>A0A3Q3WQ66</accession>
<keyword evidence="3" id="KW-0112">Calmodulin-binding</keyword>
<name>A0A3Q3WQ66_MOLML</name>
<feature type="compositionally biased region" description="Basic and acidic residues" evidence="6">
    <location>
        <begin position="419"/>
        <end position="428"/>
    </location>
</feature>
<evidence type="ECO:0000256" key="1">
    <source>
        <dbReference type="ARBA" id="ARBA00004635"/>
    </source>
</evidence>
<sequence>MEEPNTTEDTEDIAKGIRSEKAEQNTDENIAQETYDSTCPTLTDVTTDDILENAEKTGETKGDVESDNNATTVSLSEDKQQDEEEPHSTSPTNPEGEVVLSPTKRFFATGVFSGLRKKKKLTEEETTDKELEDMGGKDVLGRTEQPVQDKQQDKNVISPGLEAEHKDGNLKDENLCTASPQMTYKEKSLSRDPSAIVTEPEILSSQEKDKVQAGPVKRFLSGSSLKKLSIKRRSSRSNDATLSDSGEHVLDQLLLSESTENHKEGTAEAVREDDSAWASFKKRITPKRHSNASFLNDEETQIHGSVEESKLNKRGQISDQSTEGVKKRKDSSVSWEAVLCGSGRRRSRKTSDSDDEAPQIYMNVHKQDRGSKHSAESPLESSNDYEILASSPKQPEGPSEGDGGSAWKSLKRIVTPNRKVKDEEERIKGNVQFDNEVIQDDSSFLIKKLLPGRKKQKPEDKQDQVSSDEADKNVASGDEDSETPGVVPLSEFDTVETDVQIQTQEDTESRIPKDENYEIRQDEMPKPVLATSLQEIDNAGEKQEATTFATNKKTADLTESISKHQQLSDIPEEGIITEAMATPASFTEEPGRDDTIAEDLTEITSDAITATEPIPNITLAEKTEMISTFSQLSPRFSKASGNTTPLQAEYDIMETDTILHQAAETISISEKKAPLCSDDLNSEKTVASISHPILEAFVNNGPTILELDRGFDATAIKTDLKVEEIDAVNELAAASIKESISEVQDLVSTEVVSEVSTKESETAEIVADELQLANITHQKESAHELESIEESSHLVERLDADASADTLSEADKIILQVCSRVEPHQAEAKPPKIDIEEAYLTATVSDESKDGATGQVETLKEKEDQILQSHITNQIQVEDKEKPSINVEELQELSKDKVTTLDSEGSNEPLEREVKLEDMLTDESETKKVETEHIKANEALQASPLNSDEANVQSPEEKVKSEDTPLLETVIDEPKQMTELLSIAETDKKEPPVKPEHVQQPEVLQATSLDSEESSIPSLEKEVQSENIPKEEKVTEEPKEETLLLAQDNLEPVGDPKTVQEPDVLQIVQAPLLDSEEGNIQLLDKDMISENVSKAETVTDKPKEELMLLTEANLEPVDVSNTAQDHQELQDTQEPPLNSEEGIIQTCEKEVISDTHSKAETVTDEPKDETSRLTPVNLEPVDASETVQEPKELQDAQAATFSSEAGSPLSLKIGAQSEDITVETVADQPKQDNKNKKVVSEEKLEVEECKTEHAVHESYLNEELSNVQVLGKTVCYGDTSAPCVNNAAVTDEPKQEVNLTTQQISVEQEKESGPQGIEMKTVAVEQALLPQMVQNNLNDVSEAVPDILIEKTPEMTEPSTDTVAAEQVFNEEVQGATTLMKDDVAGTAEKGNVVVMMQVPSVKLEDNHSIEMQVVDETSVDPAVKAGVIEAKHAIDVCCETIEKLDTLSATTGTKKEVIHEEVTVVRQDVKDTVPESLVGNLEQEDTKNRDSITRESEMAGCESREMDYQTAVEDSTEKVLEQQDEEPTTIGDSAPEQQVSTDVIQKPDIQGDSDFSSHDHIEDLEETNAELEKNEEDIAVEKEGQTTSEDEQAPTTQIKSPTLTSNNTELVVSQNTGIVSSNGNVDVQFGDRKSPASPQATAQIIAPVIAPEVGVQAVEADEPVKPINPTQQAESKKQTKTVAVAVQVTEIMIDAAQLSVSIQATKAVRPVEEITSSDRVTSSVQATETTQSVRQTEQKELCLGQQALSETKAEEPVKQTEKDRDVRMDVEKVVYTQEETEESFCDEEEPPEHQKASEEGDKPELGHEVGTVKEDFAVAVEHPEKGTTSITNKKSD</sequence>
<feature type="region of interest" description="Disordered" evidence="6">
    <location>
        <begin position="228"/>
        <end position="276"/>
    </location>
</feature>
<feature type="compositionally biased region" description="Polar residues" evidence="6">
    <location>
        <begin position="27"/>
        <end position="45"/>
    </location>
</feature>
<reference evidence="8" key="2">
    <citation type="submission" date="2025-09" db="UniProtKB">
        <authorList>
            <consortium name="Ensembl"/>
        </authorList>
    </citation>
    <scope>IDENTIFICATION</scope>
</reference>
<feature type="compositionally biased region" description="Basic and acidic residues" evidence="6">
    <location>
        <begin position="909"/>
        <end position="936"/>
    </location>
</feature>
<feature type="compositionally biased region" description="Polar residues" evidence="6">
    <location>
        <begin position="1005"/>
        <end position="1017"/>
    </location>
</feature>
<feature type="compositionally biased region" description="Basic and acidic residues" evidence="6">
    <location>
        <begin position="365"/>
        <end position="375"/>
    </location>
</feature>
<organism evidence="8 9">
    <name type="scientific">Mola mola</name>
    <name type="common">Ocean sunfish</name>
    <name type="synonym">Tetraodon mola</name>
    <dbReference type="NCBI Taxonomy" id="94237"/>
    <lineage>
        <taxon>Eukaryota</taxon>
        <taxon>Metazoa</taxon>
        <taxon>Chordata</taxon>
        <taxon>Craniata</taxon>
        <taxon>Vertebrata</taxon>
        <taxon>Euteleostomi</taxon>
        <taxon>Actinopterygii</taxon>
        <taxon>Neopterygii</taxon>
        <taxon>Teleostei</taxon>
        <taxon>Neoteleostei</taxon>
        <taxon>Acanthomorphata</taxon>
        <taxon>Eupercaria</taxon>
        <taxon>Tetraodontiformes</taxon>
        <taxon>Molidae</taxon>
        <taxon>Mola</taxon>
    </lineage>
</organism>
<feature type="region of interest" description="Disordered" evidence="6">
    <location>
        <begin position="1720"/>
        <end position="1739"/>
    </location>
</feature>
<dbReference type="GO" id="GO:0005516">
    <property type="term" value="F:calmodulin binding"/>
    <property type="evidence" value="ECO:0007669"/>
    <property type="project" value="UniProtKB-KW"/>
</dbReference>
<feature type="compositionally biased region" description="Basic and acidic residues" evidence="6">
    <location>
        <begin position="1752"/>
        <end position="1773"/>
    </location>
</feature>
<evidence type="ECO:0000256" key="3">
    <source>
        <dbReference type="ARBA" id="ARBA00022860"/>
    </source>
</evidence>
<evidence type="ECO:0000256" key="4">
    <source>
        <dbReference type="ARBA" id="ARBA00023136"/>
    </source>
</evidence>
<dbReference type="GO" id="GO:0051018">
    <property type="term" value="F:protein kinase A binding"/>
    <property type="evidence" value="ECO:0007669"/>
    <property type="project" value="InterPro"/>
</dbReference>
<dbReference type="GO" id="GO:0005737">
    <property type="term" value="C:cytoplasm"/>
    <property type="evidence" value="ECO:0007669"/>
    <property type="project" value="TreeGrafter"/>
</dbReference>
<feature type="domain" description="A kinase-anchoring proteins AKAP-5 and AKAP-12 calmodulin (CaM)-binding" evidence="7">
    <location>
        <begin position="404"/>
        <end position="424"/>
    </location>
</feature>
<dbReference type="GO" id="GO:0016020">
    <property type="term" value="C:membrane"/>
    <property type="evidence" value="ECO:0007669"/>
    <property type="project" value="UniProtKB-SubCell"/>
</dbReference>